<dbReference type="InterPro" id="IPR050311">
    <property type="entry name" value="ORC1/CDC6"/>
</dbReference>
<accession>A0A2P4XP15</accession>
<dbReference type="Pfam" id="PF13191">
    <property type="entry name" value="AAA_16"/>
    <property type="match status" value="1"/>
</dbReference>
<reference evidence="3 4" key="1">
    <citation type="journal article" date="2017" name="Genome Biol. Evol.">
        <title>Phytophthora megakarya and P. palmivora, closely related causal agents of cacao black pod rot, underwent increases in genome sizes and gene numbers by different mechanisms.</title>
        <authorList>
            <person name="Ali S.S."/>
            <person name="Shao J."/>
            <person name="Lary D.J."/>
            <person name="Kronmiller B."/>
            <person name="Shen D."/>
            <person name="Strem M.D."/>
            <person name="Amoako-Attah I."/>
            <person name="Akrofi A.Y."/>
            <person name="Begoude B.A."/>
            <person name="Ten Hoopen G.M."/>
            <person name="Coulibaly K."/>
            <person name="Kebe B.I."/>
            <person name="Melnick R.L."/>
            <person name="Guiltinan M.J."/>
            <person name="Tyler B.M."/>
            <person name="Meinhardt L.W."/>
            <person name="Bailey B.A."/>
        </authorList>
    </citation>
    <scope>NUCLEOTIDE SEQUENCE [LARGE SCALE GENOMIC DNA]</scope>
    <source>
        <strain evidence="4">sbr112.9</strain>
    </source>
</reference>
<gene>
    <name evidence="3" type="ORF">PHPALM_16743</name>
</gene>
<dbReference type="InterPro" id="IPR027417">
    <property type="entry name" value="P-loop_NTPase"/>
</dbReference>
<dbReference type="InterPro" id="IPR003593">
    <property type="entry name" value="AAA+_ATPase"/>
</dbReference>
<dbReference type="PANTHER" id="PTHR10763">
    <property type="entry name" value="CELL DIVISION CONTROL PROTEIN 6-RELATED"/>
    <property type="match status" value="1"/>
</dbReference>
<dbReference type="Gene3D" id="1.10.8.60">
    <property type="match status" value="1"/>
</dbReference>
<evidence type="ECO:0000313" key="4">
    <source>
        <dbReference type="Proteomes" id="UP000237271"/>
    </source>
</evidence>
<dbReference type="Proteomes" id="UP000237271">
    <property type="component" value="Unassembled WGS sequence"/>
</dbReference>
<proteinExistence type="predicted"/>
<dbReference type="GO" id="GO:0005634">
    <property type="term" value="C:nucleus"/>
    <property type="evidence" value="ECO:0007669"/>
    <property type="project" value="TreeGrafter"/>
</dbReference>
<sequence>HHTNPRTAKLGIQNTPKIAQETKTNVVKRVPLRRTLQYSTPAGPEPVDDSQAVLERIISGQMLRSNPSIVGRDQEHQIVRDVLKGDAKQGASLFIIGPPGTGKTSSVNELLSEQGTFTDPAVLYAAVAQLVKKATSWKVPELVDPFEMDKFVALQRRGSRAKKHSVVVVLDEVDQLLRLPVRMQPIVKEVLHFFVRWAAVAPHDIKFLGIMNGVDMYEQVSRVHVTGENAVDSHVPRVVFGSYSHQDLLMIMQCYVRSALPSNVDVTQVSKFIEPRAIELIARKVAARDGDARLAIICPPCPSAL</sequence>
<dbReference type="Gene3D" id="3.40.50.300">
    <property type="entry name" value="P-loop containing nucleotide triphosphate hydrolases"/>
    <property type="match status" value="1"/>
</dbReference>
<dbReference type="SUPFAM" id="SSF52540">
    <property type="entry name" value="P-loop containing nucleoside triphosphate hydrolases"/>
    <property type="match status" value="1"/>
</dbReference>
<comment type="caution">
    <text evidence="3">The sequence shown here is derived from an EMBL/GenBank/DDBJ whole genome shotgun (WGS) entry which is preliminary data.</text>
</comment>
<organism evidence="3 4">
    <name type="scientific">Phytophthora palmivora</name>
    <dbReference type="NCBI Taxonomy" id="4796"/>
    <lineage>
        <taxon>Eukaryota</taxon>
        <taxon>Sar</taxon>
        <taxon>Stramenopiles</taxon>
        <taxon>Oomycota</taxon>
        <taxon>Peronosporomycetes</taxon>
        <taxon>Peronosporales</taxon>
        <taxon>Peronosporaceae</taxon>
        <taxon>Phytophthora</taxon>
    </lineage>
</organism>
<dbReference type="GO" id="GO:0033314">
    <property type="term" value="P:mitotic DNA replication checkpoint signaling"/>
    <property type="evidence" value="ECO:0007669"/>
    <property type="project" value="TreeGrafter"/>
</dbReference>
<dbReference type="CDD" id="cd00009">
    <property type="entry name" value="AAA"/>
    <property type="match status" value="1"/>
</dbReference>
<dbReference type="OrthoDB" id="1926878at2759"/>
<dbReference type="InterPro" id="IPR041664">
    <property type="entry name" value="AAA_16"/>
</dbReference>
<evidence type="ECO:0000256" key="1">
    <source>
        <dbReference type="ARBA" id="ARBA00022705"/>
    </source>
</evidence>
<protein>
    <submittedName>
        <fullName evidence="3">Cdc6</fullName>
    </submittedName>
</protein>
<dbReference type="GO" id="GO:0003688">
    <property type="term" value="F:DNA replication origin binding"/>
    <property type="evidence" value="ECO:0007669"/>
    <property type="project" value="TreeGrafter"/>
</dbReference>
<dbReference type="AlphaFoldDB" id="A0A2P4XP15"/>
<evidence type="ECO:0000259" key="2">
    <source>
        <dbReference type="SMART" id="SM00382"/>
    </source>
</evidence>
<keyword evidence="4" id="KW-1185">Reference proteome</keyword>
<dbReference type="GO" id="GO:0006270">
    <property type="term" value="P:DNA replication initiation"/>
    <property type="evidence" value="ECO:0007669"/>
    <property type="project" value="TreeGrafter"/>
</dbReference>
<evidence type="ECO:0000313" key="3">
    <source>
        <dbReference type="EMBL" id="POM67291.1"/>
    </source>
</evidence>
<dbReference type="SMART" id="SM00382">
    <property type="entry name" value="AAA"/>
    <property type="match status" value="1"/>
</dbReference>
<feature type="domain" description="AAA+ ATPase" evidence="2">
    <location>
        <begin position="89"/>
        <end position="245"/>
    </location>
</feature>
<dbReference type="PANTHER" id="PTHR10763:SF26">
    <property type="entry name" value="CELL DIVISION CONTROL PROTEIN 6 HOMOLOG"/>
    <property type="match status" value="1"/>
</dbReference>
<dbReference type="EMBL" id="NCKW01009417">
    <property type="protein sequence ID" value="POM67291.1"/>
    <property type="molecule type" value="Genomic_DNA"/>
</dbReference>
<keyword evidence="1" id="KW-0235">DNA replication</keyword>
<feature type="non-terminal residue" evidence="3">
    <location>
        <position position="1"/>
    </location>
</feature>
<name>A0A2P4XP15_9STRA</name>